<keyword evidence="2" id="KW-1133">Transmembrane helix</keyword>
<feature type="transmembrane region" description="Helical" evidence="2">
    <location>
        <begin position="96"/>
        <end position="114"/>
    </location>
</feature>
<comment type="caution">
    <text evidence="3">The sequence shown here is derived from an EMBL/GenBank/DDBJ whole genome shotgun (WGS) entry which is preliminary data.</text>
</comment>
<gene>
    <name evidence="3" type="ORF">CANINC_002207</name>
</gene>
<evidence type="ECO:0000256" key="1">
    <source>
        <dbReference type="SAM" id="MobiDB-lite"/>
    </source>
</evidence>
<feature type="compositionally biased region" description="Polar residues" evidence="1">
    <location>
        <begin position="364"/>
        <end position="373"/>
    </location>
</feature>
<sequence>MIVQSFLHTGARQIDSLKSYERFCVYQEISGKNWNEWLRLSIYSAYHYEIVSWLFADSPRQLLNATTIAYIVSNKFTSGDIGGVISRLAQNDKKQAVLLSFMFFSLITWIFFTIKNLIVLVSSVCIIPSTKKNSGKKYSTYCADLVAKNVSELYNEKAEIYEEELAKRRKIPSFMQNTDFDSFNYEIERNIDNADTKDFDKISLSDSSFEKKSPYNIDLKEIPLSHSKVNLAHTSTTEFYKQNSYINSYDDPFSQSTTNLNLSIDDFQHNDSRLPTNTRDSYVYMPAKVYEAHQYEYANPFITENKIDNIDKHKDNLSYKNIQYMITELEMEEIQPAISPIVNEEFETTPRQKEKPSGLYRSTEIGNQPRTLL</sequence>
<evidence type="ECO:0000313" key="3">
    <source>
        <dbReference type="EMBL" id="TID28939.1"/>
    </source>
</evidence>
<keyword evidence="4" id="KW-1185">Reference proteome</keyword>
<keyword evidence="2" id="KW-0472">Membrane</keyword>
<dbReference type="EMBL" id="SELW01000355">
    <property type="protein sequence ID" value="TID28939.1"/>
    <property type="molecule type" value="Genomic_DNA"/>
</dbReference>
<dbReference type="AlphaFoldDB" id="A0A4T0X1N8"/>
<accession>A0A4T0X1N8</accession>
<dbReference type="OrthoDB" id="2128042at2759"/>
<dbReference type="GO" id="GO:0005886">
    <property type="term" value="C:plasma membrane"/>
    <property type="evidence" value="ECO:0007669"/>
    <property type="project" value="InterPro"/>
</dbReference>
<protein>
    <submittedName>
        <fullName evidence="3">Uncharacterized protein</fullName>
    </submittedName>
</protein>
<dbReference type="GO" id="GO:0015079">
    <property type="term" value="F:potassium ion transmembrane transporter activity"/>
    <property type="evidence" value="ECO:0007669"/>
    <property type="project" value="InterPro"/>
</dbReference>
<name>A0A4T0X1N8_9ASCO</name>
<dbReference type="Proteomes" id="UP000307173">
    <property type="component" value="Unassembled WGS sequence"/>
</dbReference>
<evidence type="ECO:0000313" key="4">
    <source>
        <dbReference type="Proteomes" id="UP000307173"/>
    </source>
</evidence>
<dbReference type="InterPro" id="IPR031606">
    <property type="entry name" value="Kch1/2"/>
</dbReference>
<keyword evidence="2" id="KW-0812">Transmembrane</keyword>
<feature type="region of interest" description="Disordered" evidence="1">
    <location>
        <begin position="347"/>
        <end position="373"/>
    </location>
</feature>
<evidence type="ECO:0000256" key="2">
    <source>
        <dbReference type="SAM" id="Phobius"/>
    </source>
</evidence>
<reference evidence="3 4" key="1">
    <citation type="journal article" date="2019" name="Front. Genet.">
        <title>Whole-Genome Sequencing of the Opportunistic Yeast Pathogen Candida inconspicua Uncovers Its Hybrid Origin.</title>
        <authorList>
            <person name="Mixao V."/>
            <person name="Hansen A.P."/>
            <person name="Saus E."/>
            <person name="Boekhout T."/>
            <person name="Lass-Florl C."/>
            <person name="Gabaldon T."/>
        </authorList>
    </citation>
    <scope>NUCLEOTIDE SEQUENCE [LARGE SCALE GENOMIC DNA]</scope>
    <source>
        <strain evidence="3 4">CBS 180</strain>
    </source>
</reference>
<organism evidence="3 4">
    <name type="scientific">Pichia inconspicua</name>
    <dbReference type="NCBI Taxonomy" id="52247"/>
    <lineage>
        <taxon>Eukaryota</taxon>
        <taxon>Fungi</taxon>
        <taxon>Dikarya</taxon>
        <taxon>Ascomycota</taxon>
        <taxon>Saccharomycotina</taxon>
        <taxon>Pichiomycetes</taxon>
        <taxon>Pichiales</taxon>
        <taxon>Pichiaceae</taxon>
        <taxon>Pichia</taxon>
    </lineage>
</organism>
<dbReference type="Pfam" id="PF16944">
    <property type="entry name" value="KCH"/>
    <property type="match status" value="1"/>
</dbReference>
<proteinExistence type="predicted"/>
<dbReference type="STRING" id="52247.A0A4T0X1N8"/>
<dbReference type="PANTHER" id="PTHR36424:SF1">
    <property type="entry name" value="LOW AFFINITY K(+) TRANSPORTER 1-RELATED"/>
    <property type="match status" value="1"/>
</dbReference>
<dbReference type="PANTHER" id="PTHR36424">
    <property type="entry name" value="PHEROMONE-REGULATED MEMBRANE PROTEIN 6"/>
    <property type="match status" value="1"/>
</dbReference>